<evidence type="ECO:0000313" key="1">
    <source>
        <dbReference type="EMBL" id="CAB3232863.1"/>
    </source>
</evidence>
<dbReference type="OrthoDB" id="9950633at2759"/>
<sequence length="111" mass="12559">MWETFTVAGVSVLMGNDTPPNCTQLGERCTIGMAVDRVDRHRTEHRYTPRILLALRFRSPIIPIPIAPAERLYSRLALWTLARQRGACPDSCAQMYLEDATQAEIDDTKIL</sequence>
<name>A0A8S0ZHG3_ARCPL</name>
<evidence type="ECO:0000313" key="2">
    <source>
        <dbReference type="Proteomes" id="UP000494256"/>
    </source>
</evidence>
<reference evidence="1 2" key="1">
    <citation type="submission" date="2020-04" db="EMBL/GenBank/DDBJ databases">
        <authorList>
            <person name="Wallbank WR R."/>
            <person name="Pardo Diaz C."/>
            <person name="Kozak K."/>
            <person name="Martin S."/>
            <person name="Jiggins C."/>
            <person name="Moest M."/>
            <person name="Warren A I."/>
            <person name="Byers J.R.P. K."/>
            <person name="Montejo-Kovacevich G."/>
            <person name="Yen C E."/>
        </authorList>
    </citation>
    <scope>NUCLEOTIDE SEQUENCE [LARGE SCALE GENOMIC DNA]</scope>
</reference>
<proteinExistence type="predicted"/>
<comment type="caution">
    <text evidence="1">The sequence shown here is derived from an EMBL/GenBank/DDBJ whole genome shotgun (WGS) entry which is preliminary data.</text>
</comment>
<accession>A0A8S0ZHG3</accession>
<protein>
    <submittedName>
        <fullName evidence="1">Uncharacterized protein</fullName>
    </submittedName>
</protein>
<dbReference type="EMBL" id="CADEBD010000291">
    <property type="protein sequence ID" value="CAB3232863.1"/>
    <property type="molecule type" value="Genomic_DNA"/>
</dbReference>
<dbReference type="Proteomes" id="UP000494256">
    <property type="component" value="Unassembled WGS sequence"/>
</dbReference>
<organism evidence="1 2">
    <name type="scientific">Arctia plantaginis</name>
    <name type="common">Wood tiger moth</name>
    <name type="synonym">Phalaena plantaginis</name>
    <dbReference type="NCBI Taxonomy" id="874455"/>
    <lineage>
        <taxon>Eukaryota</taxon>
        <taxon>Metazoa</taxon>
        <taxon>Ecdysozoa</taxon>
        <taxon>Arthropoda</taxon>
        <taxon>Hexapoda</taxon>
        <taxon>Insecta</taxon>
        <taxon>Pterygota</taxon>
        <taxon>Neoptera</taxon>
        <taxon>Endopterygota</taxon>
        <taxon>Lepidoptera</taxon>
        <taxon>Glossata</taxon>
        <taxon>Ditrysia</taxon>
        <taxon>Noctuoidea</taxon>
        <taxon>Erebidae</taxon>
        <taxon>Arctiinae</taxon>
        <taxon>Arctia</taxon>
    </lineage>
</organism>
<dbReference type="AlphaFoldDB" id="A0A8S0ZHG3"/>
<gene>
    <name evidence="1" type="ORF">APLA_LOCUS5895</name>
</gene>